<sequence length="944" mass="104418">MSLDSSSRRSSTGTEIRGQLKAMGFDNNLISTVLAQEGPDVPIDVAIDLCLSLTQDFQVVGSTAAKGEGGKAAAPRDEQPSNEASTVTTSTIVDSARPPPSQPAERPLESQPTRSDVAADKFPANSANESSAPYANNPIRTGNYSGLQNIVSVEDMNMLGGTRISLSTLFGAMPMPPQMMPQPFMAMNNFPAANGILPTPQPMRMPHAAPPPPGQPMPPPGQPMPPPGQPMPPPGQPMPPPFVGQQTFMGLPQNFTQIPSGPPPFNQAMLREADESRPDLRRPLVNPFEPNGRSNMYAPVFPQGKEMYDSKEQERMAPAVQNLFARFQDGGVGSTSFNQANLQPGMFPSTLNPVFPTVSMAASESSTSDVREASLPGEVCAVLCGYVGSRYHGLQKHDKGPPTIEQELESALIKCGALVYESGITQNEFGLKNGDLSKVKWTHASRTDKGVHAVGQCIALSMQLNFAGKTWEEQQANIVKALNECLDRQAQEKSPPLEKSDIVVYGIKKVPKGFYDDRRLDPSLGLGITRFDARRDATGRIYEYQCPTSALVMSERNVDPKTFRISDEEIAKIAAVLRIYEGTHDFHNFTADKCSDEGPTETQRVVSRFVPGQKRVNAEGVEYLGLEVEGDSFIYHQIRKMVGLAIFALRYKRDDERVQFVHDIVHDQSRHYVPLAPSLGLMLDRVLFRKENKTHGGFTVLLDLEDFSREMTEFKRQRIYPEIDEKEKREQNVSSEKLVQIHSCMQHWLAFLERTKSLWGMHFQSSFMPGPTDLNWLFSAGERGSSSQRDHEGFVKVQNAIAECLSMGGGSMRFFPDFQEVFTERLRSRRPFSKAMREKLRREIWNHTAPFKLGDSMVAFKFDNDNLQLIASSDVRVNSGLRVLEAQARGSPSPVAQRSRGRGGSQGKQKGSEEERQGTRSKEGARDKRSAVKANMFAALEEAD</sequence>
<evidence type="ECO:0000256" key="2">
    <source>
        <dbReference type="ARBA" id="ARBA00022694"/>
    </source>
</evidence>
<dbReference type="InterPro" id="IPR020097">
    <property type="entry name" value="PsdUridine_synth_TruA_a/b_dom"/>
</dbReference>
<dbReference type="Pfam" id="PF01416">
    <property type="entry name" value="PseudoU_synth_1"/>
    <property type="match status" value="1"/>
</dbReference>
<dbReference type="FunFam" id="3.30.70.660:FF:000002">
    <property type="entry name" value="tRNA pseudouridine synthase"/>
    <property type="match status" value="1"/>
</dbReference>
<dbReference type="CDD" id="cd02568">
    <property type="entry name" value="PseudoU_synth_PUS1_PUS2"/>
    <property type="match status" value="1"/>
</dbReference>
<dbReference type="GO" id="GO:1990481">
    <property type="term" value="P:mRNA pseudouridine synthesis"/>
    <property type="evidence" value="ECO:0007669"/>
    <property type="project" value="TreeGrafter"/>
</dbReference>
<proteinExistence type="inferred from homology"/>
<feature type="region of interest" description="Disordered" evidence="6">
    <location>
        <begin position="207"/>
        <end position="236"/>
    </location>
</feature>
<dbReference type="Gene3D" id="3.30.70.580">
    <property type="entry name" value="Pseudouridine synthase I, catalytic domain, N-terminal subdomain"/>
    <property type="match status" value="1"/>
</dbReference>
<reference evidence="8" key="1">
    <citation type="submission" date="2021-01" db="EMBL/GenBank/DDBJ databases">
        <authorList>
            <person name="Corre E."/>
            <person name="Pelletier E."/>
            <person name="Niang G."/>
            <person name="Scheremetjew M."/>
            <person name="Finn R."/>
            <person name="Kale V."/>
            <person name="Holt S."/>
            <person name="Cochrane G."/>
            <person name="Meng A."/>
            <person name="Brown T."/>
            <person name="Cohen L."/>
        </authorList>
    </citation>
    <scope>NUCLEOTIDE SEQUENCE</scope>
    <source>
        <strain evidence="8">CCMP 2712</strain>
    </source>
</reference>
<dbReference type="InterPro" id="IPR001406">
    <property type="entry name" value="PsdUridine_synth_TruA"/>
</dbReference>
<feature type="region of interest" description="Disordered" evidence="6">
    <location>
        <begin position="886"/>
        <end position="944"/>
    </location>
</feature>
<feature type="domain" description="Pseudouridine synthase I TruA alpha/beta" evidence="7">
    <location>
        <begin position="578"/>
        <end position="688"/>
    </location>
</feature>
<evidence type="ECO:0000256" key="1">
    <source>
        <dbReference type="ARBA" id="ARBA00009375"/>
    </source>
</evidence>
<protein>
    <recommendedName>
        <fullName evidence="7">Pseudouridine synthase I TruA alpha/beta domain-containing protein</fullName>
    </recommendedName>
</protein>
<gene>
    <name evidence="8" type="ORF">GTHE00462_LOCUS11602</name>
</gene>
<dbReference type="AlphaFoldDB" id="A0A7S4KE45"/>
<dbReference type="PANTHER" id="PTHR11142">
    <property type="entry name" value="PSEUDOURIDYLATE SYNTHASE"/>
    <property type="match status" value="1"/>
</dbReference>
<feature type="compositionally biased region" description="Polar residues" evidence="6">
    <location>
        <begin position="81"/>
        <end position="93"/>
    </location>
</feature>
<dbReference type="InterPro" id="IPR020095">
    <property type="entry name" value="PsdUridine_synth_TruA_C"/>
</dbReference>
<keyword evidence="3" id="KW-0413">Isomerase</keyword>
<feature type="region of interest" description="Disordered" evidence="6">
    <location>
        <begin position="66"/>
        <end position="116"/>
    </location>
</feature>
<evidence type="ECO:0000259" key="7">
    <source>
        <dbReference type="Pfam" id="PF01416"/>
    </source>
</evidence>
<comment type="similarity">
    <text evidence="1">Belongs to the tRNA pseudouridine synthase TruA family.</text>
</comment>
<feature type="active site" description="Nucleophile" evidence="4">
    <location>
        <position position="448"/>
    </location>
</feature>
<dbReference type="GO" id="GO:0009982">
    <property type="term" value="F:pseudouridine synthase activity"/>
    <property type="evidence" value="ECO:0007669"/>
    <property type="project" value="InterPro"/>
</dbReference>
<dbReference type="InterPro" id="IPR020103">
    <property type="entry name" value="PsdUridine_synth_cat_dom_sf"/>
</dbReference>
<dbReference type="SUPFAM" id="SSF55120">
    <property type="entry name" value="Pseudouridine synthase"/>
    <property type="match status" value="1"/>
</dbReference>
<feature type="binding site" evidence="5">
    <location>
        <position position="505"/>
    </location>
    <ligand>
        <name>substrate</name>
    </ligand>
</feature>
<dbReference type="EMBL" id="HBKN01014908">
    <property type="protein sequence ID" value="CAE2292127.1"/>
    <property type="molecule type" value="Transcribed_RNA"/>
</dbReference>
<keyword evidence="2" id="KW-0819">tRNA processing</keyword>
<evidence type="ECO:0000256" key="4">
    <source>
        <dbReference type="PIRSR" id="PIRSR641708-1"/>
    </source>
</evidence>
<dbReference type="InterPro" id="IPR041708">
    <property type="entry name" value="PUS1/PUS2-like"/>
</dbReference>
<dbReference type="GO" id="GO:0005634">
    <property type="term" value="C:nucleus"/>
    <property type="evidence" value="ECO:0007669"/>
    <property type="project" value="TreeGrafter"/>
</dbReference>
<feature type="compositionally biased region" description="Basic and acidic residues" evidence="6">
    <location>
        <begin position="910"/>
        <end position="930"/>
    </location>
</feature>
<organism evidence="8">
    <name type="scientific">Guillardia theta</name>
    <name type="common">Cryptophyte</name>
    <name type="synonym">Cryptomonas phi</name>
    <dbReference type="NCBI Taxonomy" id="55529"/>
    <lineage>
        <taxon>Eukaryota</taxon>
        <taxon>Cryptophyceae</taxon>
        <taxon>Pyrenomonadales</taxon>
        <taxon>Geminigeraceae</taxon>
        <taxon>Guillardia</taxon>
    </lineage>
</organism>
<accession>A0A7S4KE45</accession>
<evidence type="ECO:0000256" key="6">
    <source>
        <dbReference type="SAM" id="MobiDB-lite"/>
    </source>
</evidence>
<dbReference type="Gene3D" id="3.30.70.660">
    <property type="entry name" value="Pseudouridine synthase I, catalytic domain, C-terminal subdomain"/>
    <property type="match status" value="1"/>
</dbReference>
<dbReference type="GO" id="GO:0031119">
    <property type="term" value="P:tRNA pseudouridine synthesis"/>
    <property type="evidence" value="ECO:0007669"/>
    <property type="project" value="InterPro"/>
</dbReference>
<dbReference type="PANTHER" id="PTHR11142:SF4">
    <property type="entry name" value="PSEUDOURIDYLATE SYNTHASE 1 HOMOLOG"/>
    <property type="match status" value="1"/>
</dbReference>
<evidence type="ECO:0000313" key="8">
    <source>
        <dbReference type="EMBL" id="CAE2292127.1"/>
    </source>
</evidence>
<name>A0A7S4KE45_GUITH</name>
<dbReference type="InterPro" id="IPR020094">
    <property type="entry name" value="TruA/RsuA/RluB/E/F_N"/>
</dbReference>
<evidence type="ECO:0000256" key="5">
    <source>
        <dbReference type="PIRSR" id="PIRSR641708-2"/>
    </source>
</evidence>
<dbReference type="GO" id="GO:0003723">
    <property type="term" value="F:RNA binding"/>
    <property type="evidence" value="ECO:0007669"/>
    <property type="project" value="InterPro"/>
</dbReference>
<evidence type="ECO:0000256" key="3">
    <source>
        <dbReference type="ARBA" id="ARBA00023235"/>
    </source>
</evidence>